<dbReference type="EMBL" id="JABFNT010000029">
    <property type="protein sequence ID" value="NOJ78903.1"/>
    <property type="molecule type" value="Genomic_DNA"/>
</dbReference>
<dbReference type="RefSeq" id="WP_171441249.1">
    <property type="nucleotide sequence ID" value="NZ_JABFNS010000022.1"/>
</dbReference>
<dbReference type="SUPFAM" id="SSF101898">
    <property type="entry name" value="NHL repeat"/>
    <property type="match status" value="3"/>
</dbReference>
<dbReference type="InterPro" id="IPR000033">
    <property type="entry name" value="LDLR_classB_rpt"/>
</dbReference>
<evidence type="ECO:0000256" key="2">
    <source>
        <dbReference type="PROSITE-ProRule" id="PRU00504"/>
    </source>
</evidence>
<dbReference type="Pfam" id="PF01436">
    <property type="entry name" value="NHL"/>
    <property type="match status" value="3"/>
</dbReference>
<feature type="region of interest" description="Disordered" evidence="3">
    <location>
        <begin position="1065"/>
        <end position="1088"/>
    </location>
</feature>
<dbReference type="PANTHER" id="PTHR46388">
    <property type="entry name" value="NHL REPEAT-CONTAINING PROTEIN 2"/>
    <property type="match status" value="1"/>
</dbReference>
<organism evidence="4 5">
    <name type="scientific">Myxococcus xanthus</name>
    <dbReference type="NCBI Taxonomy" id="34"/>
    <lineage>
        <taxon>Bacteria</taxon>
        <taxon>Pseudomonadati</taxon>
        <taxon>Myxococcota</taxon>
        <taxon>Myxococcia</taxon>
        <taxon>Myxococcales</taxon>
        <taxon>Cystobacterineae</taxon>
        <taxon>Myxococcaceae</taxon>
        <taxon>Myxococcus</taxon>
    </lineage>
</organism>
<dbReference type="Gene3D" id="2.40.10.500">
    <property type="match status" value="1"/>
</dbReference>
<dbReference type="Gene3D" id="3.60.15.10">
    <property type="entry name" value="Ribonuclease Z/Hydroxyacylglutathione hydrolase-like"/>
    <property type="match status" value="1"/>
</dbReference>
<feature type="repeat" description="NHL" evidence="2">
    <location>
        <begin position="1073"/>
        <end position="1116"/>
    </location>
</feature>
<evidence type="ECO:0000256" key="3">
    <source>
        <dbReference type="SAM" id="MobiDB-lite"/>
    </source>
</evidence>
<comment type="caution">
    <text evidence="4">The sequence shown here is derived from an EMBL/GenBank/DDBJ whole genome shotgun (WGS) entry which is preliminary data.</text>
</comment>
<gene>
    <name evidence="4" type="ORF">HNV28_11205</name>
</gene>
<accession>A0A7Y4IGN2</accession>
<dbReference type="PROSITE" id="PS51125">
    <property type="entry name" value="NHL"/>
    <property type="match status" value="2"/>
</dbReference>
<keyword evidence="1" id="KW-0677">Repeat</keyword>
<dbReference type="PANTHER" id="PTHR46388:SF2">
    <property type="entry name" value="NHL REPEAT-CONTAINING PROTEIN 2"/>
    <property type="match status" value="1"/>
</dbReference>
<dbReference type="Gene3D" id="2.120.10.30">
    <property type="entry name" value="TolB, C-terminal domain"/>
    <property type="match status" value="6"/>
</dbReference>
<dbReference type="SMART" id="SM00135">
    <property type="entry name" value="LY"/>
    <property type="match status" value="4"/>
</dbReference>
<evidence type="ECO:0000256" key="1">
    <source>
        <dbReference type="ARBA" id="ARBA00022737"/>
    </source>
</evidence>
<dbReference type="InterPro" id="IPR036866">
    <property type="entry name" value="RibonucZ/Hydroxyglut_hydro"/>
</dbReference>
<protein>
    <recommendedName>
        <fullName evidence="6">NHL repeat protein</fullName>
    </recommendedName>
</protein>
<dbReference type="InterPro" id="IPR001258">
    <property type="entry name" value="NHL_repeat"/>
</dbReference>
<dbReference type="Proteomes" id="UP000533080">
    <property type="component" value="Unassembled WGS sequence"/>
</dbReference>
<evidence type="ECO:0008006" key="6">
    <source>
        <dbReference type="Google" id="ProtNLM"/>
    </source>
</evidence>
<evidence type="ECO:0000313" key="5">
    <source>
        <dbReference type="Proteomes" id="UP000533080"/>
    </source>
</evidence>
<sequence>MARHVKNQHSLHQLVQQWFPQGNAAQNPRFAVVVDIGQGNCTALFDMEGRLLAYYDLGAGALVNQFTYPDPAPAFCVGPSTKVILSHWDEDHNASLDTIYVQHQAKLSGTPPTASLVVLAPAQRSPAPRGKTTGLLSKRSETSKSLETYLEDNAELHIWPDEDPNNLLPPTIPHAAHQNVRVIKVSGNNINNHALALRLKWHAANHFILLTGDAEYQPGSFTHGCDATCVGLVASHHGAEIEDTTSIPRPLPGARVLLAYSYGWGNSFSHPTDRGVEAYEGRGWHDDFRMDTGGSETAAKFAGPRGNVGLTFPADVALPGLAPAAAPDEIDEAAIALVATAAAELEVWHGNATPPMGEQIAVAAAFQAANEALIPHVAAALVTPATVVPPNPPLTTGGPVSLDVTAASGARAVASLLDTSLQGAQAHAAAAAGGNLQGLARLLTQATLRACARVAQELTLRVEERRRALEDPSTGARVHVSTRSRDPMQQAAAFARTRLTRDLVEESLPTDLLQQVVDAATQWDANAPPTVPALREALALAACEAAWAFIGVERGRSAPPPAAALHVAQQLTIRDDLKASIAAAVALAPAIPIGVYSVAPSALTENELAQMLPRVAVVAALVACSAGGAADVSAQLAVAAARVTLPAASGAPQIGCHRHPRTCGNGPTANSPCSLSIHYATKAFSSRIRTYAGDGTAGHTGEDVPATTGQLTQPAGMALGVRGDVFIADAGAHRIRQVNASGRMATFAGDGTAGDAGDATGARLTAELNGCQGIAVDEIGGAVYVADTLNHRIRKLELRTGLVSTVAGTGAAGHAGDGGTASSAQLQAPLDVFFAHERRCLYVADTGNHCIRMVDLRTGLISTVAGIPGNGGANGNNGPARQARLQGPSSVFVDTARSIYITDRGNHCVRIVEGDTIRNFAGTPGTAGHAGDVTTGTGADGTATLAQLNHPTHLTVGPDNVVYIADTGNHCIRAVTTETRSRRVPDPKKPSKTIKLDEEVDVIRTIAGTPGTSGHGGDGGPAAGAVFDAPTCVVHDDSSDSLYIADSGNHVVRVIDLSSNDIDHVAGTPTTSGDQGDTGPADAAELNSPSRLTVTKDGSLYVSDTDNHRIRMLELGGNIHAFAGSGTAGFSGDSTGQAANACLNGPRDVAFDDTRNVLYIADTLNHRIRQVDVATGLITTLAGTGMAGYNGEGEPATNHQLDTPSGLAINTDAGKLYVSDTGNHRVRVIDLASGAIDTVAGDGTKASTGDGAASTAASLDTPAGIALDYLTLKDLYVAETGSHCVRVIDLDSGDINTLVNTGKASGNTLNTAPDQTELDAPTSLALDEVGTLYIADTGNHRVLKVLLGPAQASLVTGTGIASSTGDGGAPAAATLNGPAGLAVDTAGRNLYVTEAAGFRCRKVVL</sequence>
<dbReference type="InterPro" id="IPR011042">
    <property type="entry name" value="6-blade_b-propeller_TolB-like"/>
</dbReference>
<dbReference type="SUPFAM" id="SSF56281">
    <property type="entry name" value="Metallo-hydrolase/oxidoreductase"/>
    <property type="match status" value="1"/>
</dbReference>
<reference evidence="4 5" key="1">
    <citation type="submission" date="2020-05" db="EMBL/GenBank/DDBJ databases">
        <authorList>
            <person name="Whitworth D."/>
        </authorList>
    </citation>
    <scope>NUCLEOTIDE SEQUENCE [LARGE SCALE GENOMIC DNA]</scope>
    <source>
        <strain evidence="4 5">AM005</strain>
    </source>
</reference>
<evidence type="ECO:0000313" key="4">
    <source>
        <dbReference type="EMBL" id="NOJ78903.1"/>
    </source>
</evidence>
<feature type="repeat" description="NHL" evidence="2">
    <location>
        <begin position="1195"/>
        <end position="1232"/>
    </location>
</feature>
<name>A0A7Y4IGN2_MYXXA</name>
<proteinExistence type="predicted"/>